<dbReference type="Proteomes" id="UP000277890">
    <property type="component" value="Unassembled WGS sequence"/>
</dbReference>
<proteinExistence type="predicted"/>
<organism evidence="1 2">
    <name type="scientific">Streptococcus cristatus</name>
    <dbReference type="NCBI Taxonomy" id="45634"/>
    <lineage>
        <taxon>Bacteria</taxon>
        <taxon>Bacillati</taxon>
        <taxon>Bacillota</taxon>
        <taxon>Bacilli</taxon>
        <taxon>Lactobacillales</taxon>
        <taxon>Streptococcaceae</taxon>
        <taxon>Streptococcus</taxon>
    </lineage>
</organism>
<gene>
    <name evidence="1" type="ORF">D8794_00780</name>
</gene>
<sequence length="87" mass="10771">MIKKIVFYHLHYIKQESIMENLYKTKKNISELFDVPLKTLNNDLTEMRRIEQFQCYILKPSHKRVYISIEGYEQFLQYKQKKYEEAM</sequence>
<dbReference type="EMBL" id="RJPQ01000001">
    <property type="protein sequence ID" value="RSJ87910.1"/>
    <property type="molecule type" value="Genomic_DNA"/>
</dbReference>
<name>A0A3R9MQ83_STRCR</name>
<comment type="caution">
    <text evidence="1">The sequence shown here is derived from an EMBL/GenBank/DDBJ whole genome shotgun (WGS) entry which is preliminary data.</text>
</comment>
<evidence type="ECO:0000313" key="1">
    <source>
        <dbReference type="EMBL" id="RSJ87910.1"/>
    </source>
</evidence>
<protein>
    <recommendedName>
        <fullName evidence="3">DNA-binding protein</fullName>
    </recommendedName>
</protein>
<reference evidence="1 2" key="1">
    <citation type="submission" date="2018-11" db="EMBL/GenBank/DDBJ databases">
        <title>Species Designations Belie Phenotypic and Genotypic Heterogeneity in Oral Streptococci.</title>
        <authorList>
            <person name="Velsko I."/>
        </authorList>
    </citation>
    <scope>NUCLEOTIDE SEQUENCE [LARGE SCALE GENOMIC DNA]</scope>
    <source>
        <strain evidence="1 2">A54</strain>
    </source>
</reference>
<evidence type="ECO:0000313" key="2">
    <source>
        <dbReference type="Proteomes" id="UP000277890"/>
    </source>
</evidence>
<accession>A0A3R9MQ83</accession>
<evidence type="ECO:0008006" key="3">
    <source>
        <dbReference type="Google" id="ProtNLM"/>
    </source>
</evidence>
<dbReference type="AlphaFoldDB" id="A0A3R9MQ83"/>